<dbReference type="EMBL" id="CP133548">
    <property type="protein sequence ID" value="WMS85674.1"/>
    <property type="molecule type" value="Genomic_DNA"/>
</dbReference>
<dbReference type="GO" id="GO:0004519">
    <property type="term" value="F:endonuclease activity"/>
    <property type="evidence" value="ECO:0007669"/>
    <property type="project" value="UniProtKB-KW"/>
</dbReference>
<dbReference type="PANTHER" id="PTHR33877">
    <property type="entry name" value="SLL1193 PROTEIN"/>
    <property type="match status" value="1"/>
</dbReference>
<evidence type="ECO:0000313" key="2">
    <source>
        <dbReference type="EMBL" id="WMS85674.1"/>
    </source>
</evidence>
<dbReference type="Pfam" id="PF14279">
    <property type="entry name" value="HNH_5"/>
    <property type="match status" value="1"/>
</dbReference>
<reference evidence="2 3" key="1">
    <citation type="submission" date="2023-08" db="EMBL/GenBank/DDBJ databases">
        <title>Pleionea litopenaei sp. nov., isolated from stomach of juvenile Litopenaeus vannamei.</title>
        <authorList>
            <person name="Rho A.M."/>
            <person name="Hwang C.Y."/>
        </authorList>
    </citation>
    <scope>NUCLEOTIDE SEQUENCE [LARGE SCALE GENOMIC DNA]</scope>
    <source>
        <strain evidence="2 3">HL-JVS1</strain>
    </source>
</reference>
<dbReference type="InterPro" id="IPR003615">
    <property type="entry name" value="HNH_nuc"/>
</dbReference>
<dbReference type="InterPro" id="IPR029471">
    <property type="entry name" value="HNH_5"/>
</dbReference>
<keyword evidence="2" id="KW-0255">Endonuclease</keyword>
<protein>
    <submittedName>
        <fullName evidence="2">HNH endonuclease</fullName>
    </submittedName>
</protein>
<dbReference type="InterPro" id="IPR052892">
    <property type="entry name" value="NA-targeting_endonuclease"/>
</dbReference>
<keyword evidence="2" id="KW-0378">Hydrolase</keyword>
<feature type="domain" description="C2H2-type" evidence="1">
    <location>
        <begin position="92"/>
        <end position="114"/>
    </location>
</feature>
<dbReference type="PANTHER" id="PTHR33877:SF2">
    <property type="entry name" value="OS07G0170200 PROTEIN"/>
    <property type="match status" value="1"/>
</dbReference>
<dbReference type="SMART" id="SM00507">
    <property type="entry name" value="HNHc"/>
    <property type="match status" value="1"/>
</dbReference>
<proteinExistence type="predicted"/>
<keyword evidence="3" id="KW-1185">Reference proteome</keyword>
<dbReference type="PROSITE" id="PS00028">
    <property type="entry name" value="ZINC_FINGER_C2H2_1"/>
    <property type="match status" value="1"/>
</dbReference>
<dbReference type="InterPro" id="IPR013087">
    <property type="entry name" value="Znf_C2H2_type"/>
</dbReference>
<dbReference type="KEGG" id="plei:Q9312_10655"/>
<name>A0AA51X5E4_9GAMM</name>
<dbReference type="Proteomes" id="UP001239782">
    <property type="component" value="Chromosome"/>
</dbReference>
<dbReference type="CDD" id="cd00085">
    <property type="entry name" value="HNHc"/>
    <property type="match status" value="1"/>
</dbReference>
<dbReference type="Gene3D" id="1.10.30.50">
    <property type="match status" value="1"/>
</dbReference>
<evidence type="ECO:0000313" key="3">
    <source>
        <dbReference type="Proteomes" id="UP001239782"/>
    </source>
</evidence>
<dbReference type="RefSeq" id="WP_309200827.1">
    <property type="nucleotide sequence ID" value="NZ_CP133548.1"/>
</dbReference>
<keyword evidence="2" id="KW-0540">Nuclease</keyword>
<evidence type="ECO:0000259" key="1">
    <source>
        <dbReference type="PROSITE" id="PS00028"/>
    </source>
</evidence>
<accession>A0AA51X5E4</accession>
<organism evidence="2 3">
    <name type="scientific">Pleionea litopenaei</name>
    <dbReference type="NCBI Taxonomy" id="3070815"/>
    <lineage>
        <taxon>Bacteria</taxon>
        <taxon>Pseudomonadati</taxon>
        <taxon>Pseudomonadota</taxon>
        <taxon>Gammaproteobacteria</taxon>
        <taxon>Oceanospirillales</taxon>
        <taxon>Pleioneaceae</taxon>
        <taxon>Pleionea</taxon>
    </lineage>
</organism>
<gene>
    <name evidence="2" type="ORF">Q9312_10655</name>
</gene>
<dbReference type="AlphaFoldDB" id="A0AA51X5E4"/>
<sequence>MAAQVLRLDKSGFPMQWIGVEEAACYYAKNMVLWSLGKFCVTLHGGHSRLTGEQSLLPIAPVIAIDGALHEQAHRVPKLTNSALFARDKFHCIYCGNLFPKNLLTRDHVIPKGHGGHDTWTNCVSACKSCNHHKGCRTPEQANMPLLAVPFKPNKFEYMALANRNILADQMDYLAKGFVRFQA</sequence>